<evidence type="ECO:0000313" key="2">
    <source>
        <dbReference type="EMBL" id="COU93292.1"/>
    </source>
</evidence>
<dbReference type="AlphaFoldDB" id="A0A655HR19"/>
<evidence type="ECO:0000313" key="1">
    <source>
        <dbReference type="EMBL" id="CKS04438.1"/>
    </source>
</evidence>
<accession>A0A655HR19</accession>
<reference evidence="3 4" key="1">
    <citation type="submission" date="2015-03" db="EMBL/GenBank/DDBJ databases">
        <authorList>
            <consortium name="Pathogen Informatics"/>
        </authorList>
    </citation>
    <scope>NUCLEOTIDE SEQUENCE [LARGE SCALE GENOMIC DNA]</scope>
    <source>
        <strain evidence="1 4">Bir 172</strain>
        <strain evidence="2 3">G09801536</strain>
    </source>
</reference>
<gene>
    <name evidence="2" type="ORF">ERS007679_00664</name>
    <name evidence="1" type="ORF">ERS027646_01163</name>
</gene>
<dbReference type="Proteomes" id="UP000045842">
    <property type="component" value="Unassembled WGS sequence"/>
</dbReference>
<organism evidence="2 3">
    <name type="scientific">Mycobacterium tuberculosis</name>
    <dbReference type="NCBI Taxonomy" id="1773"/>
    <lineage>
        <taxon>Bacteria</taxon>
        <taxon>Bacillati</taxon>
        <taxon>Actinomycetota</taxon>
        <taxon>Actinomycetes</taxon>
        <taxon>Mycobacteriales</taxon>
        <taxon>Mycobacteriaceae</taxon>
        <taxon>Mycobacterium</taxon>
        <taxon>Mycobacterium tuberculosis complex</taxon>
    </lineage>
</organism>
<evidence type="ECO:0000313" key="4">
    <source>
        <dbReference type="Proteomes" id="UP000048948"/>
    </source>
</evidence>
<dbReference type="EMBL" id="CSAD01000056">
    <property type="protein sequence ID" value="COU93292.1"/>
    <property type="molecule type" value="Genomic_DNA"/>
</dbReference>
<name>A0A655HR19_MYCTX</name>
<proteinExistence type="predicted"/>
<dbReference type="AntiFam" id="ANF00159">
    <property type="entry name" value="Shadow ORF (opposite uvrA)"/>
</dbReference>
<protein>
    <submittedName>
        <fullName evidence="2">Uncharacterized protein</fullName>
    </submittedName>
</protein>
<sequence length="39" mass="4172">MHDAATVLTGPRADVDDPVRMLDGVLVVLDDDQSVPQIP</sequence>
<dbReference type="EMBL" id="CNGE01000155">
    <property type="protein sequence ID" value="CKS04438.1"/>
    <property type="molecule type" value="Genomic_DNA"/>
</dbReference>
<dbReference type="Proteomes" id="UP000048948">
    <property type="component" value="Unassembled WGS sequence"/>
</dbReference>
<evidence type="ECO:0000313" key="3">
    <source>
        <dbReference type="Proteomes" id="UP000045842"/>
    </source>
</evidence>